<dbReference type="EMBL" id="FUXM01000004">
    <property type="protein sequence ID" value="SJZ67109.1"/>
    <property type="molecule type" value="Genomic_DNA"/>
</dbReference>
<gene>
    <name evidence="1" type="ORF">SAMN02745885_00607</name>
</gene>
<sequence length="107" mass="12635">MKDNKQDFCNRRRIIYVQSFTSKRRRECEIGHNLLQRLWLGEAVSQRRFTAGEGSEFCMGNVNCQCGKLICQVVDNTLIIKCRHCKRFILIRLNETRTKPVIHFKTS</sequence>
<keyword evidence="2" id="KW-1185">Reference proteome</keyword>
<reference evidence="2" key="1">
    <citation type="submission" date="2017-02" db="EMBL/GenBank/DDBJ databases">
        <authorList>
            <person name="Varghese N."/>
            <person name="Submissions S."/>
        </authorList>
    </citation>
    <scope>NUCLEOTIDE SEQUENCE [LARGE SCALE GENOMIC DNA]</scope>
    <source>
        <strain evidence="2">DSM 16521</strain>
    </source>
</reference>
<proteinExistence type="predicted"/>
<name>A0A1T4MJ88_9FIRM</name>
<evidence type="ECO:0000313" key="1">
    <source>
        <dbReference type="EMBL" id="SJZ67109.1"/>
    </source>
</evidence>
<evidence type="ECO:0000313" key="2">
    <source>
        <dbReference type="Proteomes" id="UP000189933"/>
    </source>
</evidence>
<dbReference type="AlphaFoldDB" id="A0A1T4MJ88"/>
<dbReference type="Proteomes" id="UP000189933">
    <property type="component" value="Unassembled WGS sequence"/>
</dbReference>
<accession>A0A1T4MJ88</accession>
<protein>
    <submittedName>
        <fullName evidence="1">Uncharacterized protein</fullName>
    </submittedName>
</protein>
<organism evidence="1 2">
    <name type="scientific">Carboxydocella sporoproducens DSM 16521</name>
    <dbReference type="NCBI Taxonomy" id="1121270"/>
    <lineage>
        <taxon>Bacteria</taxon>
        <taxon>Bacillati</taxon>
        <taxon>Bacillota</taxon>
        <taxon>Clostridia</taxon>
        <taxon>Eubacteriales</taxon>
        <taxon>Clostridiales Family XVI. Incertae Sedis</taxon>
        <taxon>Carboxydocella</taxon>
    </lineage>
</organism>